<accession>A0ABN3B553</accession>
<name>A0ABN3B553_9MICO</name>
<protein>
    <submittedName>
        <fullName evidence="2">Uncharacterized protein</fullName>
    </submittedName>
</protein>
<evidence type="ECO:0000313" key="2">
    <source>
        <dbReference type="EMBL" id="GAA2187296.1"/>
    </source>
</evidence>
<feature type="region of interest" description="Disordered" evidence="1">
    <location>
        <begin position="44"/>
        <end position="67"/>
    </location>
</feature>
<comment type="caution">
    <text evidence="2">The sequence shown here is derived from an EMBL/GenBank/DDBJ whole genome shotgun (WGS) entry which is preliminary data.</text>
</comment>
<organism evidence="2 3">
    <name type="scientific">Leucobacter alluvii</name>
    <dbReference type="NCBI Taxonomy" id="340321"/>
    <lineage>
        <taxon>Bacteria</taxon>
        <taxon>Bacillati</taxon>
        <taxon>Actinomycetota</taxon>
        <taxon>Actinomycetes</taxon>
        <taxon>Micrococcales</taxon>
        <taxon>Microbacteriaceae</taxon>
        <taxon>Leucobacter</taxon>
    </lineage>
</organism>
<gene>
    <name evidence="2" type="ORF">GCM10009786_11580</name>
</gene>
<evidence type="ECO:0000313" key="3">
    <source>
        <dbReference type="Proteomes" id="UP001501084"/>
    </source>
</evidence>
<dbReference type="Proteomes" id="UP001501084">
    <property type="component" value="Unassembled WGS sequence"/>
</dbReference>
<reference evidence="2 3" key="1">
    <citation type="journal article" date="2019" name="Int. J. Syst. Evol. Microbiol.">
        <title>The Global Catalogue of Microorganisms (GCM) 10K type strain sequencing project: providing services to taxonomists for standard genome sequencing and annotation.</title>
        <authorList>
            <consortium name="The Broad Institute Genomics Platform"/>
            <consortium name="The Broad Institute Genome Sequencing Center for Infectious Disease"/>
            <person name="Wu L."/>
            <person name="Ma J."/>
        </authorList>
    </citation>
    <scope>NUCLEOTIDE SEQUENCE [LARGE SCALE GENOMIC DNA]</scope>
    <source>
        <strain evidence="2 3">JCM 14919</strain>
    </source>
</reference>
<keyword evidence="3" id="KW-1185">Reference proteome</keyword>
<dbReference type="EMBL" id="BAAAOP010000005">
    <property type="protein sequence ID" value="GAA2187296.1"/>
    <property type="molecule type" value="Genomic_DNA"/>
</dbReference>
<sequence>MADLAKDATVLADVTAALAKGNRAFGEALVQHLAERGAEEMAAAVSASLTETDQRPLAASEQESRTT</sequence>
<evidence type="ECO:0000256" key="1">
    <source>
        <dbReference type="SAM" id="MobiDB-lite"/>
    </source>
</evidence>
<proteinExistence type="predicted"/>